<dbReference type="RefSeq" id="WP_179564568.1">
    <property type="nucleotide sequence ID" value="NZ_JACSQX010000001.1"/>
</dbReference>
<keyword evidence="8" id="KW-0969">Cilium</keyword>
<keyword evidence="8" id="KW-0282">Flagellum</keyword>
<feature type="domain" description="FlgD Tudor-like" evidence="7">
    <location>
        <begin position="86"/>
        <end position="219"/>
    </location>
</feature>
<evidence type="ECO:0000256" key="2">
    <source>
        <dbReference type="ARBA" id="ARBA00016013"/>
    </source>
</evidence>
<dbReference type="Gene3D" id="2.60.40.4070">
    <property type="match status" value="1"/>
</dbReference>
<evidence type="ECO:0000256" key="1">
    <source>
        <dbReference type="ARBA" id="ARBA00010577"/>
    </source>
</evidence>
<dbReference type="InterPro" id="IPR005648">
    <property type="entry name" value="FlgD"/>
</dbReference>
<dbReference type="Proteomes" id="UP000695802">
    <property type="component" value="Unassembled WGS sequence"/>
</dbReference>
<dbReference type="Gene3D" id="2.30.30.910">
    <property type="match status" value="1"/>
</dbReference>
<dbReference type="Pfam" id="PF03963">
    <property type="entry name" value="FlgD"/>
    <property type="match status" value="1"/>
</dbReference>
<dbReference type="NCBIfam" id="NF009277">
    <property type="entry name" value="PRK12634.1"/>
    <property type="match status" value="1"/>
</dbReference>
<evidence type="ECO:0000259" key="7">
    <source>
        <dbReference type="Pfam" id="PF13861"/>
    </source>
</evidence>
<reference evidence="8 9" key="1">
    <citation type="submission" date="2021-02" db="EMBL/GenBank/DDBJ databases">
        <title>Taxonomically Unique Crown Gall-Associated Xanthomonas Stains Have Deficiency in Virulence Repertories.</title>
        <authorList>
            <person name="Mafakheri H."/>
            <person name="Taghavi S.M."/>
            <person name="Dimkic I."/>
            <person name="Nemanja K."/>
            <person name="Osdaghi E."/>
        </authorList>
    </citation>
    <scope>NUCLEOTIDE SEQUENCE [LARGE SCALE GENOMIC DNA]</scope>
    <source>
        <strain evidence="8 9">FX4</strain>
    </source>
</reference>
<gene>
    <name evidence="8" type="primary">flgD</name>
    <name evidence="8" type="ORF">JR064_05235</name>
</gene>
<dbReference type="EMBL" id="JAFIWB010000003">
    <property type="protein sequence ID" value="MBN6101564.1"/>
    <property type="molecule type" value="Genomic_DNA"/>
</dbReference>
<evidence type="ECO:0000313" key="9">
    <source>
        <dbReference type="Proteomes" id="UP000695802"/>
    </source>
</evidence>
<evidence type="ECO:0000259" key="6">
    <source>
        <dbReference type="Pfam" id="PF13860"/>
    </source>
</evidence>
<keyword evidence="9" id="KW-1185">Reference proteome</keyword>
<dbReference type="InterPro" id="IPR025963">
    <property type="entry name" value="FLgD_Tudor"/>
</dbReference>
<keyword evidence="8" id="KW-0966">Cell projection</keyword>
<feature type="domain" description="FlgD/Vpr Ig-like" evidence="6">
    <location>
        <begin position="110"/>
        <end position="179"/>
    </location>
</feature>
<evidence type="ECO:0000313" key="8">
    <source>
        <dbReference type="EMBL" id="MBN6101564.1"/>
    </source>
</evidence>
<comment type="function">
    <text evidence="4 5">Required for flagellar hook formation. May act as a scaffolding protein.</text>
</comment>
<evidence type="ECO:0000256" key="4">
    <source>
        <dbReference type="ARBA" id="ARBA00024746"/>
    </source>
</evidence>
<evidence type="ECO:0000256" key="5">
    <source>
        <dbReference type="RuleBase" id="RU362076"/>
    </source>
</evidence>
<dbReference type="Pfam" id="PF13861">
    <property type="entry name" value="FLgD_tudor"/>
    <property type="match status" value="1"/>
</dbReference>
<sequence>MSTVSSDIYSSLGLTASSTTSTSNKSSSLDQADFLKLMTEQLQHQDPLKPMDNSQMVSQMAQLSTVQGIGDLNKTVTALSDSMSTDQILRGAQLVGHKVLVPSATMPLGSDGGTTGVIAAPSAGIVNLTVTDANGNAVKQISVTASKAGEVNFSWDGTNTAGERMPAGAYGVTATHTDSKGTNTALSTYVQAPVESATIGSDGIYLDLTGLGTAPLANVLRVS</sequence>
<dbReference type="Pfam" id="PF13860">
    <property type="entry name" value="FlgD_ig"/>
    <property type="match status" value="1"/>
</dbReference>
<keyword evidence="3 5" id="KW-1005">Bacterial flagellum biogenesis</keyword>
<protein>
    <recommendedName>
        <fullName evidence="2 5">Basal-body rod modification protein FlgD</fullName>
    </recommendedName>
</protein>
<name>A0ABS3B0E0_9XANT</name>
<comment type="caution">
    <text evidence="8">The sequence shown here is derived from an EMBL/GenBank/DDBJ whole genome shotgun (WGS) entry which is preliminary data.</text>
</comment>
<organism evidence="8 9">
    <name type="scientific">Xanthomonas bonasiae</name>
    <dbReference type="NCBI Taxonomy" id="2810351"/>
    <lineage>
        <taxon>Bacteria</taxon>
        <taxon>Pseudomonadati</taxon>
        <taxon>Pseudomonadota</taxon>
        <taxon>Gammaproteobacteria</taxon>
        <taxon>Lysobacterales</taxon>
        <taxon>Lysobacteraceae</taxon>
        <taxon>Xanthomonas</taxon>
    </lineage>
</organism>
<evidence type="ECO:0000256" key="3">
    <source>
        <dbReference type="ARBA" id="ARBA00022795"/>
    </source>
</evidence>
<accession>A0ABS3B0E0</accession>
<dbReference type="InterPro" id="IPR025965">
    <property type="entry name" value="FlgD/Vpr_Ig-like"/>
</dbReference>
<proteinExistence type="inferred from homology"/>
<comment type="similarity">
    <text evidence="1 5">Belongs to the FlgD family.</text>
</comment>